<dbReference type="PRINTS" id="PR01853">
    <property type="entry name" value="YAJCTRNLCASE"/>
</dbReference>
<comment type="caution">
    <text evidence="12">The sequence shown here is derived from an EMBL/GenBank/DDBJ whole genome shotgun (WGS) entry which is preliminary data.</text>
</comment>
<dbReference type="PANTHER" id="PTHR33909">
    <property type="entry name" value="SEC TRANSLOCON ACCESSORY COMPLEX SUBUNIT YAJC"/>
    <property type="match status" value="1"/>
</dbReference>
<dbReference type="RefSeq" id="WP_008810849.1">
    <property type="nucleotide sequence ID" value="NZ_CAJUON010000006.1"/>
</dbReference>
<proteinExistence type="inferred from homology"/>
<evidence type="ECO:0000256" key="2">
    <source>
        <dbReference type="ARBA" id="ARBA00006742"/>
    </source>
</evidence>
<keyword evidence="8 11" id="KW-1133">Transmembrane helix</keyword>
<comment type="similarity">
    <text evidence="2">Belongs to the YajC family.</text>
</comment>
<accession>A0A6I3RY70</accession>
<evidence type="ECO:0000256" key="11">
    <source>
        <dbReference type="SAM" id="Phobius"/>
    </source>
</evidence>
<evidence type="ECO:0000313" key="13">
    <source>
        <dbReference type="Proteomes" id="UP000462362"/>
    </source>
</evidence>
<organism evidence="12 13">
    <name type="scientific">Parasutterella excrementihominis</name>
    <dbReference type="NCBI Taxonomy" id="487175"/>
    <lineage>
        <taxon>Bacteria</taxon>
        <taxon>Pseudomonadati</taxon>
        <taxon>Pseudomonadota</taxon>
        <taxon>Betaproteobacteria</taxon>
        <taxon>Burkholderiales</taxon>
        <taxon>Sutterellaceae</taxon>
        <taxon>Parasutterella</taxon>
    </lineage>
</organism>
<dbReference type="GeneID" id="43347757"/>
<evidence type="ECO:0000313" key="12">
    <source>
        <dbReference type="EMBL" id="MTU42147.1"/>
    </source>
</evidence>
<dbReference type="InterPro" id="IPR003849">
    <property type="entry name" value="Preprotein_translocase_YajC"/>
</dbReference>
<evidence type="ECO:0000256" key="4">
    <source>
        <dbReference type="ARBA" id="ARBA00022448"/>
    </source>
</evidence>
<dbReference type="Proteomes" id="UP000462362">
    <property type="component" value="Unassembled WGS sequence"/>
</dbReference>
<sequence length="116" mass="12578">MFISEAYAQAASGAAAQPGGLESMFSSFGVMILIFAVFWFLLIRPQQKRQKEHKKMIDSLTTGNEVITAGGICGKIVAADENYINLQIAAVDDKPVVITFQRVAIQAVLPKGTVKF</sequence>
<comment type="subcellular location">
    <subcellularLocation>
        <location evidence="1">Cell membrane</location>
        <topology evidence="1">Single-pass membrane protein</topology>
    </subcellularLocation>
</comment>
<keyword evidence="4" id="KW-0813">Transport</keyword>
<keyword evidence="6 11" id="KW-0812">Transmembrane</keyword>
<dbReference type="Pfam" id="PF02699">
    <property type="entry name" value="YajC"/>
    <property type="match status" value="1"/>
</dbReference>
<name>A0A6I3RY70_9BURK</name>
<keyword evidence="7" id="KW-0653">Protein transport</keyword>
<evidence type="ECO:0000256" key="8">
    <source>
        <dbReference type="ARBA" id="ARBA00022989"/>
    </source>
</evidence>
<evidence type="ECO:0000256" key="3">
    <source>
        <dbReference type="ARBA" id="ARBA00014962"/>
    </source>
</evidence>
<evidence type="ECO:0000256" key="5">
    <source>
        <dbReference type="ARBA" id="ARBA00022475"/>
    </source>
</evidence>
<keyword evidence="5" id="KW-1003">Cell membrane</keyword>
<dbReference type="GO" id="GO:0015031">
    <property type="term" value="P:protein transport"/>
    <property type="evidence" value="ECO:0007669"/>
    <property type="project" value="UniProtKB-KW"/>
</dbReference>
<evidence type="ECO:0000256" key="7">
    <source>
        <dbReference type="ARBA" id="ARBA00022927"/>
    </source>
</evidence>
<evidence type="ECO:0000256" key="6">
    <source>
        <dbReference type="ARBA" id="ARBA00022692"/>
    </source>
</evidence>
<dbReference type="GO" id="GO:0005886">
    <property type="term" value="C:plasma membrane"/>
    <property type="evidence" value="ECO:0007669"/>
    <property type="project" value="UniProtKB-SubCell"/>
</dbReference>
<dbReference type="EMBL" id="WNCL01000001">
    <property type="protein sequence ID" value="MTU42147.1"/>
    <property type="molecule type" value="Genomic_DNA"/>
</dbReference>
<evidence type="ECO:0000256" key="10">
    <source>
        <dbReference type="ARBA" id="ARBA00023136"/>
    </source>
</evidence>
<reference evidence="12 13" key="1">
    <citation type="journal article" date="2019" name="Nat. Med.">
        <title>A library of human gut bacterial isolates paired with longitudinal multiomics data enables mechanistic microbiome research.</title>
        <authorList>
            <person name="Poyet M."/>
            <person name="Groussin M."/>
            <person name="Gibbons S.M."/>
            <person name="Avila-Pacheco J."/>
            <person name="Jiang X."/>
            <person name="Kearney S.M."/>
            <person name="Perrotta A.R."/>
            <person name="Berdy B."/>
            <person name="Zhao S."/>
            <person name="Lieberman T.D."/>
            <person name="Swanson P.K."/>
            <person name="Smith M."/>
            <person name="Roesemann S."/>
            <person name="Alexander J.E."/>
            <person name="Rich S.A."/>
            <person name="Livny J."/>
            <person name="Vlamakis H."/>
            <person name="Clish C."/>
            <person name="Bullock K."/>
            <person name="Deik A."/>
            <person name="Scott J."/>
            <person name="Pierce K.A."/>
            <person name="Xavier R.J."/>
            <person name="Alm E.J."/>
        </authorList>
    </citation>
    <scope>NUCLEOTIDE SEQUENCE [LARGE SCALE GENOMIC DNA]</scope>
    <source>
        <strain evidence="12 13">BIOML-A2</strain>
    </source>
</reference>
<keyword evidence="10 11" id="KW-0472">Membrane</keyword>
<dbReference type="PANTHER" id="PTHR33909:SF1">
    <property type="entry name" value="SEC TRANSLOCON ACCESSORY COMPLEX SUBUNIT YAJC"/>
    <property type="match status" value="1"/>
</dbReference>
<dbReference type="NCBIfam" id="TIGR00739">
    <property type="entry name" value="yajC"/>
    <property type="match status" value="1"/>
</dbReference>
<keyword evidence="9" id="KW-0811">Translocation</keyword>
<gene>
    <name evidence="12" type="primary">yajC</name>
    <name evidence="12" type="ORF">GMD42_00620</name>
</gene>
<evidence type="ECO:0000256" key="1">
    <source>
        <dbReference type="ARBA" id="ARBA00004162"/>
    </source>
</evidence>
<evidence type="ECO:0000256" key="9">
    <source>
        <dbReference type="ARBA" id="ARBA00023010"/>
    </source>
</evidence>
<protein>
    <recommendedName>
        <fullName evidence="3">Sec translocon accessory complex subunit YajC</fullName>
    </recommendedName>
</protein>
<dbReference type="SMART" id="SM01323">
    <property type="entry name" value="YajC"/>
    <property type="match status" value="1"/>
</dbReference>
<feature type="transmembrane region" description="Helical" evidence="11">
    <location>
        <begin position="24"/>
        <end position="43"/>
    </location>
</feature>
<dbReference type="AlphaFoldDB" id="A0A6I3RY70"/>